<dbReference type="AlphaFoldDB" id="A0A8J4H9Y5"/>
<keyword evidence="1 2" id="KW-0129">CBS domain</keyword>
<dbReference type="PROSITE" id="PS51371">
    <property type="entry name" value="CBS"/>
    <property type="match status" value="2"/>
</dbReference>
<dbReference type="Pfam" id="PF04972">
    <property type="entry name" value="BON"/>
    <property type="match status" value="1"/>
</dbReference>
<evidence type="ECO:0000313" key="5">
    <source>
        <dbReference type="EMBL" id="HGC42001.1"/>
    </source>
</evidence>
<gene>
    <name evidence="5" type="ORF">ENY07_02095</name>
</gene>
<evidence type="ECO:0000259" key="4">
    <source>
        <dbReference type="PROSITE" id="PS51371"/>
    </source>
</evidence>
<dbReference type="CDD" id="cd04586">
    <property type="entry name" value="CBS_pair_BON_assoc"/>
    <property type="match status" value="1"/>
</dbReference>
<dbReference type="PIRSF" id="PIRSF036990">
    <property type="entry name" value="UCP036990_CBS_BON"/>
    <property type="match status" value="1"/>
</dbReference>
<evidence type="ECO:0000259" key="3">
    <source>
        <dbReference type="PROSITE" id="PS50914"/>
    </source>
</evidence>
<dbReference type="InterPro" id="IPR007055">
    <property type="entry name" value="BON_dom"/>
</dbReference>
<accession>A0A8J4H9Y5</accession>
<feature type="domain" description="CBS" evidence="4">
    <location>
        <begin position="133"/>
        <end position="188"/>
    </location>
</feature>
<dbReference type="InterPro" id="IPR000644">
    <property type="entry name" value="CBS_dom"/>
</dbReference>
<feature type="domain" description="BON" evidence="3">
    <location>
        <begin position="195"/>
        <end position="263"/>
    </location>
</feature>
<evidence type="ECO:0000256" key="2">
    <source>
        <dbReference type="PROSITE-ProRule" id="PRU00703"/>
    </source>
</evidence>
<dbReference type="Gene3D" id="3.10.580.10">
    <property type="entry name" value="CBS-domain"/>
    <property type="match status" value="1"/>
</dbReference>
<dbReference type="EMBL" id="DTQM01000041">
    <property type="protein sequence ID" value="HGC42001.1"/>
    <property type="molecule type" value="Genomic_DNA"/>
</dbReference>
<dbReference type="Pfam" id="PF00571">
    <property type="entry name" value="CBS"/>
    <property type="match status" value="2"/>
</dbReference>
<dbReference type="InterPro" id="IPR046342">
    <property type="entry name" value="CBS_dom_sf"/>
</dbReference>
<dbReference type="PANTHER" id="PTHR43080:SF26">
    <property type="entry name" value="REGULATORY PROTEIN"/>
    <property type="match status" value="1"/>
</dbReference>
<evidence type="ECO:0000256" key="1">
    <source>
        <dbReference type="ARBA" id="ARBA00023122"/>
    </source>
</evidence>
<proteinExistence type="predicted"/>
<comment type="caution">
    <text evidence="5">The sequence shown here is derived from an EMBL/GenBank/DDBJ whole genome shotgun (WGS) entry which is preliminary data.</text>
</comment>
<dbReference type="PROSITE" id="PS50914">
    <property type="entry name" value="BON"/>
    <property type="match status" value="1"/>
</dbReference>
<reference evidence="5" key="1">
    <citation type="journal article" date="2020" name="mSystems">
        <title>Genome- and Community-Level Interaction Insights into Carbon Utilization and Element Cycling Functions of Hydrothermarchaeota in Hydrothermal Sediment.</title>
        <authorList>
            <person name="Zhou Z."/>
            <person name="Liu Y."/>
            <person name="Xu W."/>
            <person name="Pan J."/>
            <person name="Luo Z.H."/>
            <person name="Li M."/>
        </authorList>
    </citation>
    <scope>NUCLEOTIDE SEQUENCE</scope>
    <source>
        <strain evidence="5">SpSt-997</strain>
    </source>
</reference>
<protein>
    <submittedName>
        <fullName evidence="5">CBS domain-containing protein</fullName>
    </submittedName>
</protein>
<dbReference type="InterPro" id="IPR051257">
    <property type="entry name" value="Diverse_CBS-Domain"/>
</dbReference>
<name>A0A8J4H9Y5_9PROT</name>
<dbReference type="SMART" id="SM00116">
    <property type="entry name" value="CBS"/>
    <property type="match status" value="2"/>
</dbReference>
<dbReference type="SUPFAM" id="SSF54631">
    <property type="entry name" value="CBS-domain pair"/>
    <property type="match status" value="1"/>
</dbReference>
<dbReference type="PANTHER" id="PTHR43080">
    <property type="entry name" value="CBS DOMAIN-CONTAINING PROTEIN CBSX3, MITOCHONDRIAL"/>
    <property type="match status" value="1"/>
</dbReference>
<dbReference type="InterPro" id="IPR017080">
    <property type="entry name" value="UCP036990_CBS_BON"/>
</dbReference>
<dbReference type="Gene3D" id="3.30.1340.30">
    <property type="match status" value="1"/>
</dbReference>
<sequence>MAGVAPILRSVCEDLTCVNAPASRLAILQAIRSTKEDGSMRASEIMTRNVITIASGAPLSEAIGKMVQNRVSGLPVTDLEGRLLGMLTEGDLLRRAELHTEKQRSQWQQFLLGPSRTAAEYVKARSRVVADVMTTDVVSVSEDTEVAEVVALMESRNIRRVPVRRAEVLVGIISRADLIRVVGEALGVATATAGSDGDIRQRLFEELRRQRWFGAQSVAIAVENGVVTFDGVLFEEPARAALLVAARNIPGVKSVEDHMTLAEPVPFVG</sequence>
<feature type="domain" description="CBS" evidence="4">
    <location>
        <begin position="46"/>
        <end position="104"/>
    </location>
</feature>
<organism evidence="5">
    <name type="scientific">Acidicaldus sp</name>
    <dbReference type="NCBI Taxonomy" id="1872105"/>
    <lineage>
        <taxon>Bacteria</taxon>
        <taxon>Pseudomonadati</taxon>
        <taxon>Pseudomonadota</taxon>
        <taxon>Alphaproteobacteria</taxon>
        <taxon>Acetobacterales</taxon>
        <taxon>Acetobacteraceae</taxon>
        <taxon>Acidicaldus</taxon>
    </lineage>
</organism>